<sequence>MDNAAVNSSGYAGVISDSLHFRNMRRLLIVAFAAALVAGCGGTDTDDGIATASNNQASPTTSASASASDGDQGRKFAQCMRDNGVPDFPDPGPDGNFQGSGAMRDMFENDAARKALEACRDLAPNGGEQRELDPAQQEQLRQWAQCMRDNGIDVQDPDPNSGSLFGGGGEQPSFDMDDPKFQKAMEACQDKFTFRPGQGS</sequence>
<feature type="region of interest" description="Disordered" evidence="1">
    <location>
        <begin position="150"/>
        <end position="178"/>
    </location>
</feature>
<proteinExistence type="predicted"/>
<dbReference type="Proteomes" id="UP000482960">
    <property type="component" value="Unassembled WGS sequence"/>
</dbReference>
<comment type="caution">
    <text evidence="2">The sequence shown here is derived from an EMBL/GenBank/DDBJ whole genome shotgun (WGS) entry which is preliminary data.</text>
</comment>
<reference evidence="2 3" key="2">
    <citation type="submission" date="2020-03" db="EMBL/GenBank/DDBJ databases">
        <authorList>
            <person name="Ichikawa N."/>
            <person name="Kimura A."/>
            <person name="Kitahashi Y."/>
            <person name="Uohara A."/>
        </authorList>
    </citation>
    <scope>NUCLEOTIDE SEQUENCE [LARGE SCALE GENOMIC DNA]</scope>
    <source>
        <strain evidence="2 3">NBRC 108638</strain>
    </source>
</reference>
<evidence type="ECO:0000313" key="2">
    <source>
        <dbReference type="EMBL" id="GFJ90781.1"/>
    </source>
</evidence>
<reference evidence="2 3" key="1">
    <citation type="submission" date="2020-03" db="EMBL/GenBank/DDBJ databases">
        <title>Whole genome shotgun sequence of Phytohabitans rumicis NBRC 108638.</title>
        <authorList>
            <person name="Komaki H."/>
            <person name="Tamura T."/>
        </authorList>
    </citation>
    <scope>NUCLEOTIDE SEQUENCE [LARGE SCALE GENOMIC DNA]</scope>
    <source>
        <strain evidence="2 3">NBRC 108638</strain>
    </source>
</reference>
<gene>
    <name evidence="2" type="ORF">Prum_044230</name>
</gene>
<name>A0A6V8L7I9_9ACTN</name>
<evidence type="ECO:0000313" key="3">
    <source>
        <dbReference type="Proteomes" id="UP000482960"/>
    </source>
</evidence>
<protein>
    <submittedName>
        <fullName evidence="2">Uncharacterized protein</fullName>
    </submittedName>
</protein>
<organism evidence="2 3">
    <name type="scientific">Phytohabitans rumicis</name>
    <dbReference type="NCBI Taxonomy" id="1076125"/>
    <lineage>
        <taxon>Bacteria</taxon>
        <taxon>Bacillati</taxon>
        <taxon>Actinomycetota</taxon>
        <taxon>Actinomycetes</taxon>
        <taxon>Micromonosporales</taxon>
        <taxon>Micromonosporaceae</taxon>
    </lineage>
</organism>
<feature type="compositionally biased region" description="Low complexity" evidence="1">
    <location>
        <begin position="50"/>
        <end position="68"/>
    </location>
</feature>
<feature type="region of interest" description="Disordered" evidence="1">
    <location>
        <begin position="50"/>
        <end position="74"/>
    </location>
</feature>
<dbReference type="AlphaFoldDB" id="A0A6V8L7I9"/>
<evidence type="ECO:0000256" key="1">
    <source>
        <dbReference type="SAM" id="MobiDB-lite"/>
    </source>
</evidence>
<keyword evidence="3" id="KW-1185">Reference proteome</keyword>
<dbReference type="EMBL" id="BLPG01000001">
    <property type="protein sequence ID" value="GFJ90781.1"/>
    <property type="molecule type" value="Genomic_DNA"/>
</dbReference>
<accession>A0A6V8L7I9</accession>